<dbReference type="Proteomes" id="UP000268535">
    <property type="component" value="Unassembled WGS sequence"/>
</dbReference>
<evidence type="ECO:0000256" key="1">
    <source>
        <dbReference type="SAM" id="SignalP"/>
    </source>
</evidence>
<name>A0A4P9WS79_9FUNG</name>
<proteinExistence type="predicted"/>
<organism evidence="2 3">
    <name type="scientific">Caulochytrium protostelioides</name>
    <dbReference type="NCBI Taxonomy" id="1555241"/>
    <lineage>
        <taxon>Eukaryota</taxon>
        <taxon>Fungi</taxon>
        <taxon>Fungi incertae sedis</taxon>
        <taxon>Chytridiomycota</taxon>
        <taxon>Chytridiomycota incertae sedis</taxon>
        <taxon>Chytridiomycetes</taxon>
        <taxon>Caulochytriales</taxon>
        <taxon>Caulochytriaceae</taxon>
        <taxon>Caulochytrium</taxon>
    </lineage>
</organism>
<feature type="signal peptide" evidence="1">
    <location>
        <begin position="1"/>
        <end position="39"/>
    </location>
</feature>
<evidence type="ECO:0000313" key="3">
    <source>
        <dbReference type="Proteomes" id="UP000268535"/>
    </source>
</evidence>
<feature type="chain" id="PRO_5020715863" evidence="1">
    <location>
        <begin position="40"/>
        <end position="337"/>
    </location>
</feature>
<evidence type="ECO:0000313" key="2">
    <source>
        <dbReference type="EMBL" id="RKO96101.1"/>
    </source>
</evidence>
<dbReference type="EMBL" id="ML010366">
    <property type="protein sequence ID" value="RKO96101.1"/>
    <property type="molecule type" value="Genomic_DNA"/>
</dbReference>
<gene>
    <name evidence="2" type="ORF">CAUPRSCDRAFT_12199</name>
</gene>
<accession>A0A4P9WS79</accession>
<dbReference type="AlphaFoldDB" id="A0A4P9WS79"/>
<reference evidence="3" key="1">
    <citation type="journal article" date="2018" name="Nat. Microbiol.">
        <title>Leveraging single-cell genomics to expand the fungal tree of life.</title>
        <authorList>
            <person name="Ahrendt S.R."/>
            <person name="Quandt C.A."/>
            <person name="Ciobanu D."/>
            <person name="Clum A."/>
            <person name="Salamov A."/>
            <person name="Andreopoulos B."/>
            <person name="Cheng J.F."/>
            <person name="Woyke T."/>
            <person name="Pelin A."/>
            <person name="Henrissat B."/>
            <person name="Reynolds N.K."/>
            <person name="Benny G.L."/>
            <person name="Smith M.E."/>
            <person name="James T.Y."/>
            <person name="Grigoriev I.V."/>
        </authorList>
    </citation>
    <scope>NUCLEOTIDE SEQUENCE [LARGE SCALE GENOMIC DNA]</scope>
    <source>
        <strain evidence="3">ATCC 52028</strain>
    </source>
</reference>
<keyword evidence="1" id="KW-0732">Signal</keyword>
<sequence length="337" mass="35721">MILSLGTRPQGSPAPGLPAKAASWLIAAVLTVMVPSVAADCLPLRGSSVCGSGFGDYSVDPAAFATLNEQFPVLGLTASSSIADMDKALAALAGASGNSVSPFFTRLGCPTQRDIPGRYMESATCALLISYSGSCPSNPTGRGLAAIAGKNNVVTTANQKVPSVCTTIVEKFNTSVTNYMSASCPSADMDFWKTYITSLTRTIFDDSSCVQGLSEERALCGFSNSPVGLRIQTQLLLPIPLQNVKKLLLSADEATPVRGLPSDTNPTWCSKCPDKPAEAEDIFNRKCPCPLKKQPYYALPTDMRPTWCAHSPDRPAKAEDTVHRKCPCAAKKRPMFG</sequence>
<protein>
    <submittedName>
        <fullName evidence="2">Uncharacterized protein</fullName>
    </submittedName>
</protein>